<dbReference type="PRINTS" id="PR00069">
    <property type="entry name" value="ALDKETRDTASE"/>
</dbReference>
<dbReference type="STRING" id="126156.SAMN05421670_0740"/>
<accession>A0A1I5VB75</accession>
<dbReference type="PANTHER" id="PTHR43364:SF4">
    <property type="entry name" value="NAD(P)-LINKED OXIDOREDUCTASE SUPERFAMILY PROTEIN"/>
    <property type="match status" value="1"/>
</dbReference>
<reference evidence="4" key="1">
    <citation type="submission" date="2016-10" db="EMBL/GenBank/DDBJ databases">
        <authorList>
            <person name="Varghese N."/>
            <person name="Submissions S."/>
        </authorList>
    </citation>
    <scope>NUCLEOTIDE SEQUENCE [LARGE SCALE GENOMIC DNA]</scope>
    <source>
        <strain evidence="4">DSM 11706</strain>
    </source>
</reference>
<dbReference type="InterPro" id="IPR018170">
    <property type="entry name" value="Aldo/ket_reductase_CS"/>
</dbReference>
<dbReference type="FunFam" id="3.20.20.100:FF:000004">
    <property type="entry name" value="Oxidoreductase, aldo/keto reductase"/>
    <property type="match status" value="1"/>
</dbReference>
<dbReference type="OrthoDB" id="9773828at2"/>
<dbReference type="InterPro" id="IPR020471">
    <property type="entry name" value="AKR"/>
</dbReference>
<dbReference type="EMBL" id="FOXU01000001">
    <property type="protein sequence ID" value="SFQ04710.1"/>
    <property type="molecule type" value="Genomic_DNA"/>
</dbReference>
<feature type="domain" description="NADP-dependent oxidoreductase" evidence="2">
    <location>
        <begin position="16"/>
        <end position="308"/>
    </location>
</feature>
<dbReference type="AlphaFoldDB" id="A0A1I5VB75"/>
<evidence type="ECO:0000256" key="1">
    <source>
        <dbReference type="ARBA" id="ARBA00023002"/>
    </source>
</evidence>
<protein>
    <submittedName>
        <fullName evidence="3">Predicted oxidoreductase</fullName>
    </submittedName>
</protein>
<dbReference type="PANTHER" id="PTHR43364">
    <property type="entry name" value="NADH-SPECIFIC METHYLGLYOXAL REDUCTASE-RELATED"/>
    <property type="match status" value="1"/>
</dbReference>
<dbReference type="InterPro" id="IPR050523">
    <property type="entry name" value="AKR_Detox_Biosynth"/>
</dbReference>
<proteinExistence type="predicted"/>
<sequence>MKNAVEIGRTGLLVNPIGLGSNAVGGHNLFPNLNDETGKEIVRAAIQKGINFIDSAFIYGMGRSEELIGEVLKEFNTRQDMIIATKGAHKIEDGKVIVDNSPKFLRETVENSLRRLQTDYIDLFYIHFPDEGTPKDEAIGTLSRLKEEGKIRAIGVSNFTMDQLTEANKDGNLEVIQSGYNLFKREAENDLIPFCAKHQISFIPYFPLASGLLTGKFNKDSIIEDGRSKNPLFQGEVYIRNLEKIESLRSIANDKQAEVSSIVLAWYLAQNTIDTVIPGAKKPEQVLRNLKALEVELTIEEMQEINRIFKTE</sequence>
<dbReference type="GO" id="GO:0016491">
    <property type="term" value="F:oxidoreductase activity"/>
    <property type="evidence" value="ECO:0007669"/>
    <property type="project" value="UniProtKB-KW"/>
</dbReference>
<dbReference type="GO" id="GO:0005829">
    <property type="term" value="C:cytosol"/>
    <property type="evidence" value="ECO:0007669"/>
    <property type="project" value="TreeGrafter"/>
</dbReference>
<organism evidence="3 4">
    <name type="scientific">Psychrobacillus psychrotolerans</name>
    <dbReference type="NCBI Taxonomy" id="126156"/>
    <lineage>
        <taxon>Bacteria</taxon>
        <taxon>Bacillati</taxon>
        <taxon>Bacillota</taxon>
        <taxon>Bacilli</taxon>
        <taxon>Bacillales</taxon>
        <taxon>Bacillaceae</taxon>
        <taxon>Psychrobacillus</taxon>
    </lineage>
</organism>
<dbReference type="SUPFAM" id="SSF51430">
    <property type="entry name" value="NAD(P)-linked oxidoreductase"/>
    <property type="match status" value="1"/>
</dbReference>
<dbReference type="InterPro" id="IPR036812">
    <property type="entry name" value="NAD(P)_OxRdtase_dom_sf"/>
</dbReference>
<dbReference type="Proteomes" id="UP000198734">
    <property type="component" value="Unassembled WGS sequence"/>
</dbReference>
<dbReference type="InterPro" id="IPR023210">
    <property type="entry name" value="NADP_OxRdtase_dom"/>
</dbReference>
<dbReference type="RefSeq" id="WP_093534288.1">
    <property type="nucleotide sequence ID" value="NZ_FOXU01000001.1"/>
</dbReference>
<name>A0A1I5VB75_9BACI</name>
<dbReference type="PROSITE" id="PS00062">
    <property type="entry name" value="ALDOKETO_REDUCTASE_2"/>
    <property type="match status" value="1"/>
</dbReference>
<gene>
    <name evidence="3" type="ORF">SAMN05421670_0740</name>
</gene>
<dbReference type="Pfam" id="PF00248">
    <property type="entry name" value="Aldo_ket_red"/>
    <property type="match status" value="1"/>
</dbReference>
<evidence type="ECO:0000313" key="3">
    <source>
        <dbReference type="EMBL" id="SFQ04710.1"/>
    </source>
</evidence>
<keyword evidence="1" id="KW-0560">Oxidoreductase</keyword>
<keyword evidence="4" id="KW-1185">Reference proteome</keyword>
<dbReference type="Gene3D" id="3.20.20.100">
    <property type="entry name" value="NADP-dependent oxidoreductase domain"/>
    <property type="match status" value="1"/>
</dbReference>
<evidence type="ECO:0000259" key="2">
    <source>
        <dbReference type="Pfam" id="PF00248"/>
    </source>
</evidence>
<evidence type="ECO:0000313" key="4">
    <source>
        <dbReference type="Proteomes" id="UP000198734"/>
    </source>
</evidence>